<keyword evidence="3" id="KW-1185">Reference proteome</keyword>
<evidence type="ECO:0000313" key="2">
    <source>
        <dbReference type="EMBL" id="AEH44775.1"/>
    </source>
</evidence>
<dbReference type="PaxDb" id="667014-Thein_0898"/>
<protein>
    <recommendedName>
        <fullName evidence="4">Lipoprotein</fullName>
    </recommendedName>
</protein>
<feature type="chain" id="PRO_5003367292" description="Lipoprotein" evidence="1">
    <location>
        <begin position="22"/>
        <end position="225"/>
    </location>
</feature>
<gene>
    <name evidence="2" type="ordered locus">Thein_0898</name>
</gene>
<dbReference type="eggNOG" id="ENOG5030YSJ">
    <property type="taxonomic scope" value="Bacteria"/>
</dbReference>
<evidence type="ECO:0008006" key="4">
    <source>
        <dbReference type="Google" id="ProtNLM"/>
    </source>
</evidence>
<evidence type="ECO:0000256" key="1">
    <source>
        <dbReference type="SAM" id="SignalP"/>
    </source>
</evidence>
<dbReference type="Proteomes" id="UP000006793">
    <property type="component" value="Chromosome"/>
</dbReference>
<dbReference type="HOGENOM" id="CLU_1229404_0_0_0"/>
<dbReference type="KEGG" id="tid:Thein_0898"/>
<name>F8ACY1_THEID</name>
<reference evidence="2 3" key="2">
    <citation type="journal article" date="2012" name="Stand. Genomic Sci.">
        <title>Complete genome sequence of the thermophilic sulfate-reducing ocean bacterium Thermodesulfatator indicus type strain (CIR29812(T)).</title>
        <authorList>
            <person name="Anderson I."/>
            <person name="Saunders E."/>
            <person name="Lapidus A."/>
            <person name="Nolan M."/>
            <person name="Lucas S."/>
            <person name="Tice H."/>
            <person name="Del Rio T.G."/>
            <person name="Cheng J.F."/>
            <person name="Han C."/>
            <person name="Tapia R."/>
            <person name="Goodwin L.A."/>
            <person name="Pitluck S."/>
            <person name="Liolios K."/>
            <person name="Mavromatis K."/>
            <person name="Pagani I."/>
            <person name="Ivanova N."/>
            <person name="Mikhailova N."/>
            <person name="Pati A."/>
            <person name="Chen A."/>
            <person name="Palaniappan K."/>
            <person name="Land M."/>
            <person name="Hauser L."/>
            <person name="Jeffries C.D."/>
            <person name="Chang Y.J."/>
            <person name="Brambilla E.M."/>
            <person name="Rohde M."/>
            <person name="Spring S."/>
            <person name="Goker M."/>
            <person name="Detter J.C."/>
            <person name="Woyke T."/>
            <person name="Bristow J."/>
            <person name="Eisen J.A."/>
            <person name="Markowitz V."/>
            <person name="Hugenholtz P."/>
            <person name="Kyrpides N.C."/>
            <person name="Klenk H.P."/>
        </authorList>
    </citation>
    <scope>NUCLEOTIDE SEQUENCE [LARGE SCALE GENOMIC DNA]</scope>
    <source>
        <strain evidence="3">DSM 15286 / JCM 11887 / CIR29812</strain>
    </source>
</reference>
<sequence length="225" mass="25832">MQKKLLLIFVLLLFSCLFSCAPPKPVSWLPEVRPFYGAKGLVAYDISTPKGNLKGEAFFLAGSNFVYFEVPSFLGLTVFQGILAKQRLEALNFLAKKAYIFQMKDLLGQIDIPWGALFLGVYPQEWLEEAKSFATKDGYRLDIPLNEKGKVCGYFSKLGVLNKIELKTSKGTLIFRYKKNKTFIEISRLRSKAQFLFKERTFLNKKPNCPKIFIPPYFEVQIYSF</sequence>
<dbReference type="PATRIC" id="fig|667014.3.peg.920"/>
<feature type="signal peptide" evidence="1">
    <location>
        <begin position="1"/>
        <end position="21"/>
    </location>
</feature>
<keyword evidence="1" id="KW-0732">Signal</keyword>
<evidence type="ECO:0000313" key="3">
    <source>
        <dbReference type="Proteomes" id="UP000006793"/>
    </source>
</evidence>
<reference evidence="3" key="1">
    <citation type="submission" date="2011-04" db="EMBL/GenBank/DDBJ databases">
        <title>The complete genome of Thermodesulfatator indicus DSM 15286.</title>
        <authorList>
            <person name="Lucas S."/>
            <person name="Copeland A."/>
            <person name="Lapidus A."/>
            <person name="Bruce D."/>
            <person name="Goodwin L."/>
            <person name="Pitluck S."/>
            <person name="Peters L."/>
            <person name="Kyrpides N."/>
            <person name="Mavromatis K."/>
            <person name="Pagani I."/>
            <person name="Ivanova N."/>
            <person name="Saunders L."/>
            <person name="Detter J.C."/>
            <person name="Tapia R."/>
            <person name="Han C."/>
            <person name="Land M."/>
            <person name="Hauser L."/>
            <person name="Markowitz V."/>
            <person name="Cheng J.-F."/>
            <person name="Hugenholtz P."/>
            <person name="Woyke T."/>
            <person name="Wu D."/>
            <person name="Spring S."/>
            <person name="Schroeder M."/>
            <person name="Brambilla E."/>
            <person name="Klenk H.-P."/>
            <person name="Eisen J.A."/>
        </authorList>
    </citation>
    <scope>NUCLEOTIDE SEQUENCE [LARGE SCALE GENOMIC DNA]</scope>
    <source>
        <strain evidence="3">DSM 15286 / JCM 11887 / CIR29812</strain>
    </source>
</reference>
<dbReference type="AlphaFoldDB" id="F8ACY1"/>
<dbReference type="InParanoid" id="F8ACY1"/>
<dbReference type="STRING" id="667014.Thein_0898"/>
<proteinExistence type="predicted"/>
<organism evidence="2 3">
    <name type="scientific">Thermodesulfatator indicus (strain DSM 15286 / JCM 11887 / CIR29812)</name>
    <dbReference type="NCBI Taxonomy" id="667014"/>
    <lineage>
        <taxon>Bacteria</taxon>
        <taxon>Pseudomonadati</taxon>
        <taxon>Thermodesulfobacteriota</taxon>
        <taxon>Thermodesulfobacteria</taxon>
        <taxon>Thermodesulfobacteriales</taxon>
        <taxon>Thermodesulfatatoraceae</taxon>
        <taxon>Thermodesulfatator</taxon>
    </lineage>
</organism>
<dbReference type="PROSITE" id="PS51257">
    <property type="entry name" value="PROKAR_LIPOPROTEIN"/>
    <property type="match status" value="1"/>
</dbReference>
<dbReference type="EMBL" id="CP002683">
    <property type="protein sequence ID" value="AEH44775.1"/>
    <property type="molecule type" value="Genomic_DNA"/>
</dbReference>
<accession>F8ACY1</accession>